<keyword evidence="8 18" id="KW-0723">Serine/threonine-protein kinase</keyword>
<feature type="compositionally biased region" description="Basic and acidic residues" evidence="22">
    <location>
        <begin position="567"/>
        <end position="587"/>
    </location>
</feature>
<dbReference type="Proteomes" id="UP000054248">
    <property type="component" value="Unassembled WGS sequence"/>
</dbReference>
<accession>A0A0C3LHJ5</accession>
<comment type="cofactor">
    <cofactor evidence="1 21">
        <name>Mg(2+)</name>
        <dbReference type="ChEBI" id="CHEBI:18420"/>
    </cofactor>
</comment>
<evidence type="ECO:0000256" key="22">
    <source>
        <dbReference type="SAM" id="MobiDB-lite"/>
    </source>
</evidence>
<dbReference type="InterPro" id="IPR018935">
    <property type="entry name" value="RIO_kinase_CS"/>
</dbReference>
<keyword evidence="13" id="KW-0378">Hydrolase</keyword>
<evidence type="ECO:0000256" key="13">
    <source>
        <dbReference type="ARBA" id="ARBA00022801"/>
    </source>
</evidence>
<keyword evidence="9 18" id="KW-0808">Transferase</keyword>
<dbReference type="InterPro" id="IPR000687">
    <property type="entry name" value="RIO_kinase"/>
</dbReference>
<keyword evidence="12 18" id="KW-0418">Kinase</keyword>
<evidence type="ECO:0000256" key="7">
    <source>
        <dbReference type="ARBA" id="ARBA00022517"/>
    </source>
</evidence>
<reference evidence="25" key="2">
    <citation type="submission" date="2015-01" db="EMBL/GenBank/DDBJ databases">
        <title>Evolutionary Origins and Diversification of the Mycorrhizal Mutualists.</title>
        <authorList>
            <consortium name="DOE Joint Genome Institute"/>
            <consortium name="Mycorrhizal Genomics Consortium"/>
            <person name="Kohler A."/>
            <person name="Kuo A."/>
            <person name="Nagy L.G."/>
            <person name="Floudas D."/>
            <person name="Copeland A."/>
            <person name="Barry K.W."/>
            <person name="Cichocki N."/>
            <person name="Veneault-Fourrey C."/>
            <person name="LaButti K."/>
            <person name="Lindquist E.A."/>
            <person name="Lipzen A."/>
            <person name="Lundell T."/>
            <person name="Morin E."/>
            <person name="Murat C."/>
            <person name="Riley R."/>
            <person name="Ohm R."/>
            <person name="Sun H."/>
            <person name="Tunlid A."/>
            <person name="Henrissat B."/>
            <person name="Grigoriev I.V."/>
            <person name="Hibbett D.S."/>
            <person name="Martin F."/>
        </authorList>
    </citation>
    <scope>NUCLEOTIDE SEQUENCE [LARGE SCALE GENOMIC DNA]</scope>
    <source>
        <strain evidence="25">MUT 4182</strain>
    </source>
</reference>
<dbReference type="InterPro" id="IPR018934">
    <property type="entry name" value="RIO_dom"/>
</dbReference>
<dbReference type="InterPro" id="IPR011009">
    <property type="entry name" value="Kinase-like_dom_sf"/>
</dbReference>
<feature type="compositionally biased region" description="Acidic residues" evidence="22">
    <location>
        <begin position="28"/>
        <end position="58"/>
    </location>
</feature>
<keyword evidence="6" id="KW-0963">Cytoplasm</keyword>
<proteinExistence type="inferred from homology"/>
<dbReference type="PROSITE" id="PS01245">
    <property type="entry name" value="RIO1"/>
    <property type="match status" value="1"/>
</dbReference>
<keyword evidence="15" id="KW-0460">Magnesium</keyword>
<dbReference type="GO" id="GO:0106310">
    <property type="term" value="F:protein serine kinase activity"/>
    <property type="evidence" value="ECO:0007669"/>
    <property type="project" value="RHEA"/>
</dbReference>
<evidence type="ECO:0000256" key="18">
    <source>
        <dbReference type="PIRNR" id="PIRNR038147"/>
    </source>
</evidence>
<evidence type="ECO:0000313" key="24">
    <source>
        <dbReference type="EMBL" id="KIO33433.1"/>
    </source>
</evidence>
<dbReference type="Gene3D" id="1.10.510.10">
    <property type="entry name" value="Transferase(Phosphotransferase) domain 1"/>
    <property type="match status" value="1"/>
</dbReference>
<feature type="binding site" evidence="20">
    <location>
        <position position="304"/>
    </location>
    <ligand>
        <name>ATP</name>
        <dbReference type="ChEBI" id="CHEBI:30616"/>
    </ligand>
</feature>
<evidence type="ECO:0000256" key="17">
    <source>
        <dbReference type="ARBA" id="ARBA00048679"/>
    </source>
</evidence>
<feature type="region of interest" description="Disordered" evidence="22">
    <location>
        <begin position="435"/>
        <end position="465"/>
    </location>
</feature>
<gene>
    <name evidence="24" type="ORF">M407DRAFT_233075</name>
</gene>
<organism evidence="24 25">
    <name type="scientific">Tulasnella calospora MUT 4182</name>
    <dbReference type="NCBI Taxonomy" id="1051891"/>
    <lineage>
        <taxon>Eukaryota</taxon>
        <taxon>Fungi</taxon>
        <taxon>Dikarya</taxon>
        <taxon>Basidiomycota</taxon>
        <taxon>Agaricomycotina</taxon>
        <taxon>Agaricomycetes</taxon>
        <taxon>Cantharellales</taxon>
        <taxon>Tulasnellaceae</taxon>
        <taxon>Tulasnella</taxon>
    </lineage>
</organism>
<evidence type="ECO:0000256" key="14">
    <source>
        <dbReference type="ARBA" id="ARBA00022840"/>
    </source>
</evidence>
<dbReference type="SUPFAM" id="SSF56112">
    <property type="entry name" value="Protein kinase-like (PK-like)"/>
    <property type="match status" value="1"/>
</dbReference>
<evidence type="ECO:0000256" key="16">
    <source>
        <dbReference type="ARBA" id="ARBA00047899"/>
    </source>
</evidence>
<dbReference type="AlphaFoldDB" id="A0A0C3LHJ5"/>
<dbReference type="CDD" id="cd05147">
    <property type="entry name" value="RIO1_euk"/>
    <property type="match status" value="1"/>
</dbReference>
<dbReference type="PANTHER" id="PTHR45723">
    <property type="entry name" value="SERINE/THREONINE-PROTEIN KINASE RIO1"/>
    <property type="match status" value="1"/>
</dbReference>
<dbReference type="InterPro" id="IPR051272">
    <property type="entry name" value="RIO-type_Ser/Thr_kinase"/>
</dbReference>
<feature type="compositionally biased region" description="Basic and acidic residues" evidence="22">
    <location>
        <begin position="455"/>
        <end position="465"/>
    </location>
</feature>
<dbReference type="HOGENOM" id="CLU_018693_4_0_1"/>
<evidence type="ECO:0000256" key="9">
    <source>
        <dbReference type="ARBA" id="ARBA00022679"/>
    </source>
</evidence>
<dbReference type="GO" id="GO:0016787">
    <property type="term" value="F:hydrolase activity"/>
    <property type="evidence" value="ECO:0007669"/>
    <property type="project" value="UniProtKB-KW"/>
</dbReference>
<feature type="compositionally biased region" description="Low complexity" evidence="22">
    <location>
        <begin position="108"/>
        <end position="127"/>
    </location>
</feature>
<feature type="active site" description="4-aspartylphosphate intermediate" evidence="19">
    <location>
        <position position="366"/>
    </location>
</feature>
<dbReference type="InterPro" id="IPR017407">
    <property type="entry name" value="Ser/Thr_kinase_Rio1"/>
</dbReference>
<evidence type="ECO:0000256" key="3">
    <source>
        <dbReference type="ARBA" id="ARBA00009196"/>
    </source>
</evidence>
<evidence type="ECO:0000256" key="11">
    <source>
        <dbReference type="ARBA" id="ARBA00022741"/>
    </source>
</evidence>
<evidence type="ECO:0000259" key="23">
    <source>
        <dbReference type="SMART" id="SM00090"/>
    </source>
</evidence>
<feature type="region of interest" description="Disordered" evidence="22">
    <location>
        <begin position="81"/>
        <end position="128"/>
    </location>
</feature>
<comment type="catalytic activity">
    <reaction evidence="17 18">
        <text>L-seryl-[protein] + ATP = O-phospho-L-seryl-[protein] + ADP + H(+)</text>
        <dbReference type="Rhea" id="RHEA:17989"/>
        <dbReference type="Rhea" id="RHEA-COMP:9863"/>
        <dbReference type="Rhea" id="RHEA-COMP:11604"/>
        <dbReference type="ChEBI" id="CHEBI:15378"/>
        <dbReference type="ChEBI" id="CHEBI:29999"/>
        <dbReference type="ChEBI" id="CHEBI:30616"/>
        <dbReference type="ChEBI" id="CHEBI:83421"/>
        <dbReference type="ChEBI" id="CHEBI:456216"/>
        <dbReference type="EC" id="2.7.11.1"/>
    </reaction>
</comment>
<comment type="subcellular location">
    <subcellularLocation>
        <location evidence="2">Cytoplasm</location>
    </subcellularLocation>
</comment>
<feature type="compositionally biased region" description="Acidic residues" evidence="22">
    <location>
        <begin position="534"/>
        <end position="554"/>
    </location>
</feature>
<dbReference type="SMART" id="SM00090">
    <property type="entry name" value="RIO"/>
    <property type="match status" value="1"/>
</dbReference>
<name>A0A0C3LHJ5_9AGAM</name>
<feature type="binding site" evidence="20">
    <location>
        <position position="232"/>
    </location>
    <ligand>
        <name>ATP</name>
        <dbReference type="ChEBI" id="CHEBI:30616"/>
    </ligand>
</feature>
<dbReference type="OrthoDB" id="205248at2759"/>
<evidence type="ECO:0000256" key="19">
    <source>
        <dbReference type="PIRSR" id="PIRSR038147-1"/>
    </source>
</evidence>
<dbReference type="FunFam" id="3.30.200.20:FF:000148">
    <property type="entry name" value="Serine/threonine-protein kinase RIO1"/>
    <property type="match status" value="1"/>
</dbReference>
<feature type="active site" description="Proton acceptor" evidence="19">
    <location>
        <position position="349"/>
    </location>
</feature>
<evidence type="ECO:0000256" key="6">
    <source>
        <dbReference type="ARBA" id="ARBA00022490"/>
    </source>
</evidence>
<feature type="binding site" evidence="21">
    <location>
        <position position="354"/>
    </location>
    <ligand>
        <name>Mg(2+)</name>
        <dbReference type="ChEBI" id="CHEBI:18420"/>
    </ligand>
</feature>
<feature type="region of interest" description="Disordered" evidence="22">
    <location>
        <begin position="520"/>
        <end position="609"/>
    </location>
</feature>
<dbReference type="EMBL" id="KN822948">
    <property type="protein sequence ID" value="KIO33433.1"/>
    <property type="molecule type" value="Genomic_DNA"/>
</dbReference>
<evidence type="ECO:0000256" key="5">
    <source>
        <dbReference type="ARBA" id="ARBA00016038"/>
    </source>
</evidence>
<dbReference type="GO" id="GO:0046872">
    <property type="term" value="F:metal ion binding"/>
    <property type="evidence" value="ECO:0007669"/>
    <property type="project" value="UniProtKB-KW"/>
</dbReference>
<keyword evidence="10" id="KW-0479">Metal-binding</keyword>
<feature type="binding site" evidence="21">
    <location>
        <position position="366"/>
    </location>
    <ligand>
        <name>Mg(2+)</name>
        <dbReference type="ChEBI" id="CHEBI:18420"/>
    </ligand>
</feature>
<dbReference type="GO" id="GO:0042254">
    <property type="term" value="P:ribosome biogenesis"/>
    <property type="evidence" value="ECO:0007669"/>
    <property type="project" value="UniProtKB-KW"/>
</dbReference>
<evidence type="ECO:0000256" key="1">
    <source>
        <dbReference type="ARBA" id="ARBA00001946"/>
    </source>
</evidence>
<evidence type="ECO:0000256" key="8">
    <source>
        <dbReference type="ARBA" id="ARBA00022527"/>
    </source>
</evidence>
<keyword evidence="7" id="KW-0690">Ribosome biogenesis</keyword>
<evidence type="ECO:0000256" key="15">
    <source>
        <dbReference type="ARBA" id="ARBA00022842"/>
    </source>
</evidence>
<dbReference type="GO" id="GO:0005524">
    <property type="term" value="F:ATP binding"/>
    <property type="evidence" value="ECO:0007669"/>
    <property type="project" value="UniProtKB-KW"/>
</dbReference>
<dbReference type="Pfam" id="PF01163">
    <property type="entry name" value="RIO1"/>
    <property type="match status" value="1"/>
</dbReference>
<evidence type="ECO:0000256" key="20">
    <source>
        <dbReference type="PIRSR" id="PIRSR038147-2"/>
    </source>
</evidence>
<keyword evidence="11 18" id="KW-0547">Nucleotide-binding</keyword>
<comment type="similarity">
    <text evidence="3 18">Belongs to the protein kinase superfamily. RIO-type Ser/Thr kinase family.</text>
</comment>
<evidence type="ECO:0000256" key="10">
    <source>
        <dbReference type="ARBA" id="ARBA00022723"/>
    </source>
</evidence>
<keyword evidence="25" id="KW-1185">Reference proteome</keyword>
<evidence type="ECO:0000256" key="21">
    <source>
        <dbReference type="PIRSR" id="PIRSR038147-3"/>
    </source>
</evidence>
<dbReference type="GO" id="GO:0005737">
    <property type="term" value="C:cytoplasm"/>
    <property type="evidence" value="ECO:0007669"/>
    <property type="project" value="UniProtKB-SubCell"/>
</dbReference>
<keyword evidence="14 18" id="KW-0067">ATP-binding</keyword>
<feature type="compositionally biased region" description="Basic and acidic residues" evidence="22">
    <location>
        <begin position="520"/>
        <end position="533"/>
    </location>
</feature>
<dbReference type="Gene3D" id="3.30.200.20">
    <property type="entry name" value="Phosphorylase Kinase, domain 1"/>
    <property type="match status" value="1"/>
</dbReference>
<dbReference type="EC" id="2.7.11.1" evidence="4 18"/>
<evidence type="ECO:0000256" key="12">
    <source>
        <dbReference type="ARBA" id="ARBA00022777"/>
    </source>
</evidence>
<feature type="region of interest" description="Disordered" evidence="22">
    <location>
        <begin position="1"/>
        <end position="59"/>
    </location>
</feature>
<feature type="compositionally biased region" description="Polar residues" evidence="22">
    <location>
        <begin position="435"/>
        <end position="454"/>
    </location>
</feature>
<sequence length="609" mass="69426">MNELQREDVYASGSDSDTAAEDGREDHFLDEEGDRDQEVDSEDDWAQNEIRPEDEDWEVAEKDFTKQYNRLRQHAAVYNRTARPEVTSKQKGTAVLSLPPVNKPRKVPTSTATPATTPAAPAQTSSSKLPITTDQLALLQKYNSRLAKLSEPYNALGMGVGVNRKGPSAVANRKDKADRATTEQVLDPRTRLILYKMIGRGVIFEVNGCISTGKEANVYHALSPEQAHIALKIYKTSILVFKDRDRYVTGEHRFRRGYAKHNPRKMVRLWAEKEMRNLKRLTEANVRCPEPIEVRENVLVMQFLSETEGWPAPRLKDANVPSELLPSLYAELLITVRTLYHVCRLVHADLSEYNILFHRSHLYMIDVSQSVEHDHPHALEFLRTDLTNVDEWFKKRGVQTLGLRKSFDFVVSSDESLELEKLALEKTLENWLSENPRSTPVFNESGDNSSSRTDSGVDHAQEDAVFRSSYIPRTLNEVVDPERDAEILRRGEGKSLIYDGVIGVAARPIKEVHEVETPKVGVERIVADESREDGSEEGATESDEDEEEEEEAEEGTERRSKKTPQGRRGEDKEAKKERQRLQKEAAKEKRKTKMPKAEKQAKIRKTKRW</sequence>
<dbReference type="STRING" id="1051891.A0A0C3LHJ5"/>
<protein>
    <recommendedName>
        <fullName evidence="5 18">Serine/threonine-protein kinase RIO1</fullName>
        <ecNumber evidence="4 18">2.7.11.1</ecNumber>
    </recommendedName>
</protein>
<evidence type="ECO:0000256" key="2">
    <source>
        <dbReference type="ARBA" id="ARBA00004496"/>
    </source>
</evidence>
<evidence type="ECO:0000313" key="25">
    <source>
        <dbReference type="Proteomes" id="UP000054248"/>
    </source>
</evidence>
<evidence type="ECO:0000256" key="4">
    <source>
        <dbReference type="ARBA" id="ARBA00012513"/>
    </source>
</evidence>
<dbReference type="GO" id="GO:0004674">
    <property type="term" value="F:protein serine/threonine kinase activity"/>
    <property type="evidence" value="ECO:0007669"/>
    <property type="project" value="UniProtKB-KW"/>
</dbReference>
<comment type="catalytic activity">
    <reaction evidence="16 18">
        <text>L-threonyl-[protein] + ATP = O-phospho-L-threonyl-[protein] + ADP + H(+)</text>
        <dbReference type="Rhea" id="RHEA:46608"/>
        <dbReference type="Rhea" id="RHEA-COMP:11060"/>
        <dbReference type="Rhea" id="RHEA-COMP:11605"/>
        <dbReference type="ChEBI" id="CHEBI:15378"/>
        <dbReference type="ChEBI" id="CHEBI:30013"/>
        <dbReference type="ChEBI" id="CHEBI:30616"/>
        <dbReference type="ChEBI" id="CHEBI:61977"/>
        <dbReference type="ChEBI" id="CHEBI:456216"/>
        <dbReference type="EC" id="2.7.11.1"/>
    </reaction>
</comment>
<reference evidence="24 25" key="1">
    <citation type="submission" date="2014-04" db="EMBL/GenBank/DDBJ databases">
        <authorList>
            <consortium name="DOE Joint Genome Institute"/>
            <person name="Kuo A."/>
            <person name="Girlanda M."/>
            <person name="Perotto S."/>
            <person name="Kohler A."/>
            <person name="Nagy L.G."/>
            <person name="Floudas D."/>
            <person name="Copeland A."/>
            <person name="Barry K.W."/>
            <person name="Cichocki N."/>
            <person name="Veneault-Fourrey C."/>
            <person name="LaButti K."/>
            <person name="Lindquist E.A."/>
            <person name="Lipzen A."/>
            <person name="Lundell T."/>
            <person name="Morin E."/>
            <person name="Murat C."/>
            <person name="Sun H."/>
            <person name="Tunlid A."/>
            <person name="Henrissat B."/>
            <person name="Grigoriev I.V."/>
            <person name="Hibbett D.S."/>
            <person name="Martin F."/>
            <person name="Nordberg H.P."/>
            <person name="Cantor M.N."/>
            <person name="Hua S.X."/>
        </authorList>
    </citation>
    <scope>NUCLEOTIDE SEQUENCE [LARGE SCALE GENOMIC DNA]</scope>
    <source>
        <strain evidence="24 25">MUT 4182</strain>
    </source>
</reference>
<dbReference type="PIRSF" id="PIRSF038147">
    <property type="entry name" value="Ser/Thr_PK_RIO1"/>
    <property type="match status" value="1"/>
</dbReference>
<feature type="domain" description="RIO kinase" evidence="23">
    <location>
        <begin position="175"/>
        <end position="412"/>
    </location>
</feature>